<proteinExistence type="predicted"/>
<gene>
    <name evidence="1" type="ORF">AWC38_SpisGene3943</name>
</gene>
<dbReference type="AlphaFoldDB" id="A0A2B4SRN0"/>
<dbReference type="Proteomes" id="UP000225706">
    <property type="component" value="Unassembled WGS sequence"/>
</dbReference>
<dbReference type="EMBL" id="LSMT01000038">
    <property type="protein sequence ID" value="PFX31248.1"/>
    <property type="molecule type" value="Genomic_DNA"/>
</dbReference>
<comment type="caution">
    <text evidence="1">The sequence shown here is derived from an EMBL/GenBank/DDBJ whole genome shotgun (WGS) entry which is preliminary data.</text>
</comment>
<organism evidence="1 2">
    <name type="scientific">Stylophora pistillata</name>
    <name type="common">Smooth cauliflower coral</name>
    <dbReference type="NCBI Taxonomy" id="50429"/>
    <lineage>
        <taxon>Eukaryota</taxon>
        <taxon>Metazoa</taxon>
        <taxon>Cnidaria</taxon>
        <taxon>Anthozoa</taxon>
        <taxon>Hexacorallia</taxon>
        <taxon>Scleractinia</taxon>
        <taxon>Astrocoeniina</taxon>
        <taxon>Pocilloporidae</taxon>
        <taxon>Stylophora</taxon>
    </lineage>
</organism>
<evidence type="ECO:0000313" key="2">
    <source>
        <dbReference type="Proteomes" id="UP000225706"/>
    </source>
</evidence>
<name>A0A2B4SRN0_STYPI</name>
<protein>
    <submittedName>
        <fullName evidence="1">Uncharacterized protein</fullName>
    </submittedName>
</protein>
<accession>A0A2B4SRN0</accession>
<keyword evidence="2" id="KW-1185">Reference proteome</keyword>
<reference evidence="2" key="1">
    <citation type="journal article" date="2017" name="bioRxiv">
        <title>Comparative analysis of the genomes of Stylophora pistillata and Acropora digitifera provides evidence for extensive differences between species of corals.</title>
        <authorList>
            <person name="Voolstra C.R."/>
            <person name="Li Y."/>
            <person name="Liew Y.J."/>
            <person name="Baumgarten S."/>
            <person name="Zoccola D."/>
            <person name="Flot J.-F."/>
            <person name="Tambutte S."/>
            <person name="Allemand D."/>
            <person name="Aranda M."/>
        </authorList>
    </citation>
    <scope>NUCLEOTIDE SEQUENCE [LARGE SCALE GENOMIC DNA]</scope>
</reference>
<evidence type="ECO:0000313" key="1">
    <source>
        <dbReference type="EMBL" id="PFX31248.1"/>
    </source>
</evidence>
<sequence length="332" mass="37062">MAYLKMIFGSLALAVVVDMIAMKYYPQRDSTLAWSLTQVKGCLSKLRNTTHRFAEVFCNKPDECKVVIDQVFEVVSDFPQDLAEKVVEFLGRYSDGQKSDTVKDGGAVQKNLDLAKKGAVDFTQETIEVTGNEAKAENMIKSLTFASYDENNLCDLKEGIPDDEYDVTVDEIADLTGMPEKLKKTIKRARNFNGGNILAVNKLGFKADDGSLVFGRVAVIRRGKVLDMAYSLHSVEYDLISKHGNAEKLEQFSDSLENDHSDNDDKVKGNPQKGISMELRNDFKAFFQKQAIDGFVKHCDYVLKTMNHGEDVIRALGVEKNDEAAAVEKKND</sequence>